<evidence type="ECO:0000256" key="1">
    <source>
        <dbReference type="SAM" id="MobiDB-lite"/>
    </source>
</evidence>
<sequence length="105" mass="11686">MKQIPGFMMRHKIFVEPFIGTNAAGEVYGLKAEVKCHFIEKRQMVRNAQGEEVTSNSSYITTPDHRPKENSRVLTPTGGTAKVVAVEYNSWPGMDVPANTAVYLD</sequence>
<accession>A0A3S9U8L9</accession>
<dbReference type="KEGG" id="vg:55009793"/>
<keyword evidence="3" id="KW-1185">Reference proteome</keyword>
<dbReference type="GeneID" id="55009793"/>
<dbReference type="EMBL" id="MK279841">
    <property type="protein sequence ID" value="AZS06655.1"/>
    <property type="molecule type" value="Genomic_DNA"/>
</dbReference>
<gene>
    <name evidence="2" type="primary">15</name>
    <name evidence="2" type="ORF">SEA_HIYAA_15</name>
</gene>
<name>A0A3S9U8L9_9CAUD</name>
<dbReference type="RefSeq" id="YP_009818451.1">
    <property type="nucleotide sequence ID" value="NC_048139.1"/>
</dbReference>
<reference evidence="2 3" key="1">
    <citation type="submission" date="2018-12" db="EMBL/GenBank/DDBJ databases">
        <authorList>
            <person name="Lieu J.K."/>
            <person name="Tian C.Z."/>
            <person name="Hsaio W.J."/>
            <person name="Shaffer C.D."/>
            <person name="Weston-Hafer K.A."/>
            <person name="Russell D.A."/>
            <person name="Pope W.H."/>
            <person name="Jacobs-Sera D."/>
            <person name="Hendrix R.W."/>
            <person name="Hatfull G.F."/>
        </authorList>
    </citation>
    <scope>NUCLEOTIDE SEQUENCE [LARGE SCALE GENOMIC DNA]</scope>
</reference>
<feature type="region of interest" description="Disordered" evidence="1">
    <location>
        <begin position="49"/>
        <end position="76"/>
    </location>
</feature>
<protein>
    <submittedName>
        <fullName evidence="2">Head-to-tail stopper</fullName>
    </submittedName>
</protein>
<dbReference type="Proteomes" id="UP000287372">
    <property type="component" value="Segment"/>
</dbReference>
<feature type="compositionally biased region" description="Polar residues" evidence="1">
    <location>
        <begin position="52"/>
        <end position="61"/>
    </location>
</feature>
<evidence type="ECO:0000313" key="2">
    <source>
        <dbReference type="EMBL" id="AZS06655.1"/>
    </source>
</evidence>
<proteinExistence type="predicted"/>
<evidence type="ECO:0000313" key="3">
    <source>
        <dbReference type="Proteomes" id="UP000287372"/>
    </source>
</evidence>
<organism evidence="2 3">
    <name type="scientific">Streptomyces phage Hiyaa</name>
    <dbReference type="NCBI Taxonomy" id="2499072"/>
    <lineage>
        <taxon>Viruses</taxon>
        <taxon>Duplodnaviria</taxon>
        <taxon>Heunggongvirae</taxon>
        <taxon>Uroviricota</taxon>
        <taxon>Caudoviricetes</taxon>
        <taxon>Hiyaavirus</taxon>
        <taxon>Hiyaavirus hiyaa</taxon>
    </lineage>
</organism>